<evidence type="ECO:0000313" key="3">
    <source>
        <dbReference type="Proteomes" id="UP000494365"/>
    </source>
</evidence>
<dbReference type="InterPro" id="IPR013321">
    <property type="entry name" value="Arc_rbn_hlx_hlx"/>
</dbReference>
<dbReference type="RefSeq" id="WP_246279275.1">
    <property type="nucleotide sequence ID" value="NZ_CADIKK010000041.1"/>
</dbReference>
<reference evidence="2 3" key="1">
    <citation type="submission" date="2020-04" db="EMBL/GenBank/DDBJ databases">
        <authorList>
            <person name="De Canck E."/>
        </authorList>
    </citation>
    <scope>NUCLEOTIDE SEQUENCE [LARGE SCALE GENOMIC DNA]</scope>
    <source>
        <strain evidence="2 3">LMG 28614</strain>
    </source>
</reference>
<dbReference type="GO" id="GO:0006355">
    <property type="term" value="P:regulation of DNA-templated transcription"/>
    <property type="evidence" value="ECO:0007669"/>
    <property type="project" value="InterPro"/>
</dbReference>
<dbReference type="EMBL" id="CADIKK010000041">
    <property type="protein sequence ID" value="CAB3805421.1"/>
    <property type="molecule type" value="Genomic_DNA"/>
</dbReference>
<feature type="domain" description="HTH cro/C1-type" evidence="1">
    <location>
        <begin position="100"/>
        <end position="123"/>
    </location>
</feature>
<dbReference type="Proteomes" id="UP000494365">
    <property type="component" value="Unassembled WGS sequence"/>
</dbReference>
<dbReference type="AlphaFoldDB" id="A0A6S7BLZ7"/>
<name>A0A6S7BLZ7_9BURK</name>
<organism evidence="2 3">
    <name type="scientific">Paraburkholderia ultramafica</name>
    <dbReference type="NCBI Taxonomy" id="1544867"/>
    <lineage>
        <taxon>Bacteria</taxon>
        <taxon>Pseudomonadati</taxon>
        <taxon>Pseudomonadota</taxon>
        <taxon>Betaproteobacteria</taxon>
        <taxon>Burkholderiales</taxon>
        <taxon>Burkholderiaceae</taxon>
        <taxon>Paraburkholderia</taxon>
    </lineage>
</organism>
<dbReference type="InterPro" id="IPR010982">
    <property type="entry name" value="Lambda_DNA-bd_dom_sf"/>
</dbReference>
<evidence type="ECO:0000259" key="1">
    <source>
        <dbReference type="PROSITE" id="PS50943"/>
    </source>
</evidence>
<dbReference type="GO" id="GO:0003677">
    <property type="term" value="F:DNA binding"/>
    <property type="evidence" value="ECO:0007669"/>
    <property type="project" value="InterPro"/>
</dbReference>
<dbReference type="PROSITE" id="PS50943">
    <property type="entry name" value="HTH_CROC1"/>
    <property type="match status" value="1"/>
</dbReference>
<accession>A0A6S7BLZ7</accession>
<dbReference type="Gene3D" id="1.10.260.40">
    <property type="entry name" value="lambda repressor-like DNA-binding domains"/>
    <property type="match status" value="1"/>
</dbReference>
<keyword evidence="3" id="KW-1185">Reference proteome</keyword>
<dbReference type="SUPFAM" id="SSF47598">
    <property type="entry name" value="Ribbon-helix-helix"/>
    <property type="match status" value="1"/>
</dbReference>
<dbReference type="InterPro" id="IPR053853">
    <property type="entry name" value="FitA-like_RHH"/>
</dbReference>
<dbReference type="Gene3D" id="1.10.1220.10">
    <property type="entry name" value="Met repressor-like"/>
    <property type="match status" value="1"/>
</dbReference>
<gene>
    <name evidence="2" type="ORF">LMG28614_06204</name>
</gene>
<dbReference type="Pfam" id="PF22513">
    <property type="entry name" value="FitA-like_RHH"/>
    <property type="match status" value="1"/>
</dbReference>
<dbReference type="InterPro" id="IPR001387">
    <property type="entry name" value="Cro/C1-type_HTH"/>
</dbReference>
<dbReference type="InterPro" id="IPR010985">
    <property type="entry name" value="Ribbon_hlx_hlx"/>
</dbReference>
<evidence type="ECO:0000313" key="2">
    <source>
        <dbReference type="EMBL" id="CAB3805421.1"/>
    </source>
</evidence>
<proteinExistence type="predicted"/>
<sequence length="320" mass="36464">MFGKMAIRNIPEEVLTALEALAARNDRSVEAEARIALRSHVQPTVEREIRNTRVAEVGTRLTNVLEQVNQVRGTRTLKPSHIAQAIGEDRASEVEDWFIGQEEPTFTQLASIADYLGCSRDWLQHGDGKMFKVHTERLSESAGEAVEQLLDLNAERPVTFLHLVREESAAGELLIIKQYDDWRCATWTTPIHVSDAIGAGGERALSCLSVTLQLLYAYYTSRRGTRVLVKSYQLPSEACKAIRGGATHPLVPLQDGYERPWWEDFWDEGQFREHADYWVGWKAICERIFRVVSNDDRLNQLREQIARKQHPLFPHEFGIA</sequence>
<protein>
    <recommendedName>
        <fullName evidence="1">HTH cro/C1-type domain-containing protein</fullName>
    </recommendedName>
</protein>